<keyword evidence="2" id="KW-1185">Reference proteome</keyword>
<dbReference type="Proteomes" id="UP000641137">
    <property type="component" value="Unassembled WGS sequence"/>
</dbReference>
<gene>
    <name evidence="1" type="ORF">GCM10010136_15360</name>
</gene>
<dbReference type="AlphaFoldDB" id="A0A8J3DI87"/>
<reference evidence="1" key="1">
    <citation type="journal article" date="2014" name="Int. J. Syst. Evol. Microbiol.">
        <title>Complete genome sequence of Corynebacterium casei LMG S-19264T (=DSM 44701T), isolated from a smear-ripened cheese.</title>
        <authorList>
            <consortium name="US DOE Joint Genome Institute (JGI-PGF)"/>
            <person name="Walter F."/>
            <person name="Albersmeier A."/>
            <person name="Kalinowski J."/>
            <person name="Ruckert C."/>
        </authorList>
    </citation>
    <scope>NUCLEOTIDE SEQUENCE</scope>
    <source>
        <strain evidence="1">KCTC 42097</strain>
    </source>
</reference>
<name>A0A8J3DI87_9HYPH</name>
<dbReference type="EMBL" id="BMZO01000004">
    <property type="protein sequence ID" value="GHC69477.1"/>
    <property type="molecule type" value="Genomic_DNA"/>
</dbReference>
<protein>
    <submittedName>
        <fullName evidence="1">Uncharacterized protein</fullName>
    </submittedName>
</protein>
<evidence type="ECO:0000313" key="1">
    <source>
        <dbReference type="EMBL" id="GHC69477.1"/>
    </source>
</evidence>
<accession>A0A8J3DI87</accession>
<comment type="caution">
    <text evidence="1">The sequence shown here is derived from an EMBL/GenBank/DDBJ whole genome shotgun (WGS) entry which is preliminary data.</text>
</comment>
<organism evidence="1 2">
    <name type="scientific">Limoniibacter endophyticus</name>
    <dbReference type="NCBI Taxonomy" id="1565040"/>
    <lineage>
        <taxon>Bacteria</taxon>
        <taxon>Pseudomonadati</taxon>
        <taxon>Pseudomonadota</taxon>
        <taxon>Alphaproteobacteria</taxon>
        <taxon>Hyphomicrobiales</taxon>
        <taxon>Bartonellaceae</taxon>
        <taxon>Limoniibacter</taxon>
    </lineage>
</organism>
<evidence type="ECO:0000313" key="2">
    <source>
        <dbReference type="Proteomes" id="UP000641137"/>
    </source>
</evidence>
<reference evidence="1" key="2">
    <citation type="submission" date="2020-09" db="EMBL/GenBank/DDBJ databases">
        <authorList>
            <person name="Sun Q."/>
            <person name="Kim S."/>
        </authorList>
    </citation>
    <scope>NUCLEOTIDE SEQUENCE</scope>
    <source>
        <strain evidence="1">KCTC 42097</strain>
    </source>
</reference>
<sequence>MHPANERELRPSARVARAAKAGAGAGAFRTGIEALNELSVKVGTRKWLEAHETRILCEMDGATTAFHRQGELRTFIAVSIRGPL</sequence>
<proteinExistence type="predicted"/>